<evidence type="ECO:0000313" key="3">
    <source>
        <dbReference type="EMBL" id="MWR36794.1"/>
    </source>
</evidence>
<dbReference type="Proteomes" id="UP000050556">
    <property type="component" value="Unassembled WGS sequence"/>
</dbReference>
<dbReference type="InterPro" id="IPR019650">
    <property type="entry name" value="DUF2513"/>
</dbReference>
<dbReference type="Pfam" id="PF10711">
    <property type="entry name" value="DUF2513"/>
    <property type="match status" value="1"/>
</dbReference>
<dbReference type="EMBL" id="CP026399">
    <property type="protein sequence ID" value="AUY04993.1"/>
    <property type="molecule type" value="Genomic_DNA"/>
</dbReference>
<dbReference type="AlphaFoldDB" id="A0A0N8ISD5"/>
<evidence type="ECO:0000313" key="7">
    <source>
        <dbReference type="Proteomes" id="UP000254255"/>
    </source>
</evidence>
<name>A0A0N8ISD5_ECOLX</name>
<evidence type="ECO:0000313" key="1">
    <source>
        <dbReference type="EMBL" id="AUY04993.1"/>
    </source>
</evidence>
<accession>A0A0N8ISD5</accession>
<dbReference type="EMBL" id="LDYI01000116">
    <property type="protein sequence ID" value="KPO09496.1"/>
    <property type="molecule type" value="Genomic_DNA"/>
</dbReference>
<dbReference type="Proteomes" id="UP000239554">
    <property type="component" value="Chromosome"/>
</dbReference>
<dbReference type="Proteomes" id="UP000460875">
    <property type="component" value="Unassembled WGS sequence"/>
</dbReference>
<proteinExistence type="predicted"/>
<dbReference type="EMBL" id="UGET01000004">
    <property type="protein sequence ID" value="STL64621.1"/>
    <property type="molecule type" value="Genomic_DNA"/>
</dbReference>
<reference evidence="3 8" key="4">
    <citation type="submission" date="2019-12" db="EMBL/GenBank/DDBJ databases">
        <title>Enteriobacteria Tanzani isolates_8377-8380.</title>
        <authorList>
            <person name="Subbiah M."/>
            <person name="Call D."/>
        </authorList>
    </citation>
    <scope>NUCLEOTIDE SEQUENCE [LARGE SCALE GENOMIC DNA]</scope>
    <source>
        <strain evidence="3 8">8379wE2</strain>
    </source>
</reference>
<protein>
    <submittedName>
        <fullName evidence="1">DUF2513 domain-containing protein</fullName>
    </submittedName>
</protein>
<reference evidence="2 5" key="1">
    <citation type="journal article" date="2015" name="Front. Microbiol.">
        <title>Genetic determinants of heat resistance in Escherichia coli.</title>
        <authorList>
            <person name="Mercer R.G."/>
            <person name="Zheng J."/>
            <person name="Garcia-Hernandez R."/>
            <person name="Ruan L."/>
            <person name="Ganzle M.G."/>
            <person name="McMullen L.M."/>
        </authorList>
    </citation>
    <scope>NUCLEOTIDE SEQUENCE [LARGE SCALE GENOMIC DNA]</scope>
    <source>
        <strain evidence="2 5">AW1.3</strain>
    </source>
</reference>
<evidence type="ECO:0000313" key="4">
    <source>
        <dbReference type="EMBL" id="STL64621.1"/>
    </source>
</evidence>
<organism evidence="2 5">
    <name type="scientific">Escherichia coli</name>
    <dbReference type="NCBI Taxonomy" id="562"/>
    <lineage>
        <taxon>Bacteria</taxon>
        <taxon>Pseudomonadati</taxon>
        <taxon>Pseudomonadota</taxon>
        <taxon>Gammaproteobacteria</taxon>
        <taxon>Enterobacterales</taxon>
        <taxon>Enterobacteriaceae</taxon>
        <taxon>Escherichia</taxon>
    </lineage>
</organism>
<gene>
    <name evidence="2" type="ORF">ACU57_17165</name>
    <name evidence="1" type="ORF">C3F40_26530</name>
    <name evidence="3" type="ORF">GP975_01505</name>
    <name evidence="4" type="ORF">NCTC13148_00495</name>
</gene>
<dbReference type="Proteomes" id="UP000254255">
    <property type="component" value="Unassembled WGS sequence"/>
</dbReference>
<dbReference type="EMBL" id="WTQT01000009">
    <property type="protein sequence ID" value="MWR36794.1"/>
    <property type="molecule type" value="Genomic_DNA"/>
</dbReference>
<reference evidence="4 7" key="3">
    <citation type="submission" date="2018-06" db="EMBL/GenBank/DDBJ databases">
        <authorList>
            <consortium name="Pathogen Informatics"/>
            <person name="Doyle S."/>
        </authorList>
    </citation>
    <scope>NUCLEOTIDE SEQUENCE [LARGE SCALE GENOMIC DNA]</scope>
    <source>
        <strain evidence="4 7">NCTC13148</strain>
    </source>
</reference>
<evidence type="ECO:0000313" key="6">
    <source>
        <dbReference type="Proteomes" id="UP000239554"/>
    </source>
</evidence>
<reference evidence="1 6" key="2">
    <citation type="journal article" date="2018" name="MBio">
        <title>Genomic Analysis of Hospital Plumbing Reveals Diverse Reservoir of Bacterial Plasmids Conferring Carbapenem Resistance.</title>
        <authorList>
            <consortium name="NISC Comparative Sequencing Program"/>
            <person name="Weingarten R.A."/>
            <person name="Johnson R.C."/>
            <person name="Conlan S."/>
            <person name="Ramsburg A.M."/>
            <person name="Dekker J.P."/>
            <person name="Lau A.F."/>
            <person name="Khil P."/>
            <person name="Odom R.T."/>
            <person name="Deming C."/>
            <person name="Park M."/>
            <person name="Thomas P.J."/>
            <person name="Henderson D.K."/>
            <person name="Palmore T.N."/>
            <person name="Segre J.A."/>
            <person name="Frank K.M."/>
        </authorList>
    </citation>
    <scope>NUCLEOTIDE SEQUENCE [LARGE SCALE GENOMIC DNA]</scope>
    <source>
        <strain evidence="1 6">ECONIH4</strain>
    </source>
</reference>
<evidence type="ECO:0000313" key="5">
    <source>
        <dbReference type="Proteomes" id="UP000050556"/>
    </source>
</evidence>
<evidence type="ECO:0000313" key="8">
    <source>
        <dbReference type="Proteomes" id="UP000460875"/>
    </source>
</evidence>
<evidence type="ECO:0000313" key="2">
    <source>
        <dbReference type="EMBL" id="KPO09496.1"/>
    </source>
</evidence>
<dbReference type="RefSeq" id="WP_001165319.1">
    <property type="nucleotide sequence ID" value="NZ_BFLM01000107.1"/>
</dbReference>
<sequence length="134" mass="15163">MQIDQEYLKGLLEAFEASDSPDTDIIRLNDLGFNCETDTFVFHMRLLEDRGLIIRSDGEPGFGAIQSLDGMTHWAVMPLRLTAMGHDFLDALRNKEVWATLKTGFKDASMGTLMTVSKELFNRALAKQLDKMFD</sequence>
<dbReference type="PATRIC" id="fig|562.7810.peg.4056"/>